<feature type="coiled-coil region" evidence="1">
    <location>
        <begin position="179"/>
        <end position="236"/>
    </location>
</feature>
<proteinExistence type="predicted"/>
<evidence type="ECO:0000313" key="4">
    <source>
        <dbReference type="Proteomes" id="UP000001542"/>
    </source>
</evidence>
<organism evidence="3 4">
    <name type="scientific">Trichomonas vaginalis (strain ATCC PRA-98 / G3)</name>
    <dbReference type="NCBI Taxonomy" id="412133"/>
    <lineage>
        <taxon>Eukaryota</taxon>
        <taxon>Metamonada</taxon>
        <taxon>Parabasalia</taxon>
        <taxon>Trichomonadida</taxon>
        <taxon>Trichomonadidae</taxon>
        <taxon>Trichomonas</taxon>
    </lineage>
</organism>
<sequence length="420" mass="49411">MISSPRRIMPPSVQAPRQFRSSGRAPYVRNHTDPNYEDPYDLWQQKQTLINEMRAIRAEISQLNVEYQDISQYCKDVMEETISNSREYTDKDRDDMKDFAEKSQKRETLQNQVQELETQIQFFKSFFSDDNLEKLKTELEDQTLEMHTLTEYLESLTADRELILSELESSSLEQRIQDNEKLKSLQKHYKQEIKQLKLEAKELVEAVKLVQKSDPIEANQREVERLKAELTRYQNIHIREKRFYQMTKKRNRPIFLTEEELKPKTKKQSPKKVENQDQNAGEDTLFENTQSQYTKAPEDVDENNSPEEIPNQKENNDNQDNSQENLENNEEHPTENTENNGEEQNNENSEQKENSDGNQEGKSNEHQPQDSNQEESQENGSPLGLSAEFQQKLETMSQNSAGSSNSEQLRHMQNHPDNWE</sequence>
<accession>A2F5Q2</accession>
<feature type="compositionally biased region" description="Polar residues" evidence="2">
    <location>
        <begin position="388"/>
        <end position="407"/>
    </location>
</feature>
<feature type="compositionally biased region" description="Polar residues" evidence="2">
    <location>
        <begin position="276"/>
        <end position="294"/>
    </location>
</feature>
<feature type="region of interest" description="Disordered" evidence="2">
    <location>
        <begin position="1"/>
        <end position="39"/>
    </location>
</feature>
<gene>
    <name evidence="3" type="ORF">TVAG_367440</name>
</gene>
<feature type="coiled-coil region" evidence="1">
    <location>
        <begin position="99"/>
        <end position="152"/>
    </location>
</feature>
<dbReference type="RefSeq" id="XP_001312682.1">
    <property type="nucleotide sequence ID" value="XM_001312681.1"/>
</dbReference>
<dbReference type="InParanoid" id="A2F5Q2"/>
<keyword evidence="1" id="KW-0175">Coiled coil</keyword>
<evidence type="ECO:0000256" key="1">
    <source>
        <dbReference type="SAM" id="Coils"/>
    </source>
</evidence>
<dbReference type="SMR" id="A2F5Q2"/>
<dbReference type="Proteomes" id="UP000001542">
    <property type="component" value="Unassembled WGS sequence"/>
</dbReference>
<keyword evidence="4" id="KW-1185">Reference proteome</keyword>
<dbReference type="VEuPathDB" id="TrichDB:TVAGG3_0977340"/>
<name>A2F5Q2_TRIV3</name>
<dbReference type="KEGG" id="tva:4757566"/>
<reference evidence="3" key="2">
    <citation type="journal article" date="2007" name="Science">
        <title>Draft genome sequence of the sexually transmitted pathogen Trichomonas vaginalis.</title>
        <authorList>
            <person name="Carlton J.M."/>
            <person name="Hirt R.P."/>
            <person name="Silva J.C."/>
            <person name="Delcher A.L."/>
            <person name="Schatz M."/>
            <person name="Zhao Q."/>
            <person name="Wortman J.R."/>
            <person name="Bidwell S.L."/>
            <person name="Alsmark U.C.M."/>
            <person name="Besteiro S."/>
            <person name="Sicheritz-Ponten T."/>
            <person name="Noel C.J."/>
            <person name="Dacks J.B."/>
            <person name="Foster P.G."/>
            <person name="Simillion C."/>
            <person name="Van de Peer Y."/>
            <person name="Miranda-Saavedra D."/>
            <person name="Barton G.J."/>
            <person name="Westrop G.D."/>
            <person name="Mueller S."/>
            <person name="Dessi D."/>
            <person name="Fiori P.L."/>
            <person name="Ren Q."/>
            <person name="Paulsen I."/>
            <person name="Zhang H."/>
            <person name="Bastida-Corcuera F.D."/>
            <person name="Simoes-Barbosa A."/>
            <person name="Brown M.T."/>
            <person name="Hayes R.D."/>
            <person name="Mukherjee M."/>
            <person name="Okumura C.Y."/>
            <person name="Schneider R."/>
            <person name="Smith A.J."/>
            <person name="Vanacova S."/>
            <person name="Villalvazo M."/>
            <person name="Haas B.J."/>
            <person name="Pertea M."/>
            <person name="Feldblyum T.V."/>
            <person name="Utterback T.R."/>
            <person name="Shu C.L."/>
            <person name="Osoegawa K."/>
            <person name="de Jong P.J."/>
            <person name="Hrdy I."/>
            <person name="Horvathova L."/>
            <person name="Zubacova Z."/>
            <person name="Dolezal P."/>
            <person name="Malik S.B."/>
            <person name="Logsdon J.M. Jr."/>
            <person name="Henze K."/>
            <person name="Gupta A."/>
            <person name="Wang C.C."/>
            <person name="Dunne R.L."/>
            <person name="Upcroft J.A."/>
            <person name="Upcroft P."/>
            <person name="White O."/>
            <person name="Salzberg S.L."/>
            <person name="Tang P."/>
            <person name="Chiu C.-H."/>
            <person name="Lee Y.-S."/>
            <person name="Embley T.M."/>
            <person name="Coombs G.H."/>
            <person name="Mottram J.C."/>
            <person name="Tachezy J."/>
            <person name="Fraser-Liggett C.M."/>
            <person name="Johnson P.J."/>
        </authorList>
    </citation>
    <scope>NUCLEOTIDE SEQUENCE [LARGE SCALE GENOMIC DNA]</scope>
    <source>
        <strain evidence="3">G3</strain>
    </source>
</reference>
<evidence type="ECO:0000256" key="2">
    <source>
        <dbReference type="SAM" id="MobiDB-lite"/>
    </source>
</evidence>
<dbReference type="OMA" id="VDNQENQ"/>
<dbReference type="AlphaFoldDB" id="A2F5Q2"/>
<dbReference type="EMBL" id="DS113626">
    <property type="protein sequence ID" value="EAX99752.1"/>
    <property type="molecule type" value="Genomic_DNA"/>
</dbReference>
<dbReference type="VEuPathDB" id="TrichDB:TVAG_367440"/>
<feature type="region of interest" description="Disordered" evidence="2">
    <location>
        <begin position="254"/>
        <end position="420"/>
    </location>
</feature>
<evidence type="ECO:0000313" key="3">
    <source>
        <dbReference type="EMBL" id="EAX99752.1"/>
    </source>
</evidence>
<protein>
    <submittedName>
        <fullName evidence="3">Uncharacterized protein</fullName>
    </submittedName>
</protein>
<reference evidence="3" key="1">
    <citation type="submission" date="2006-10" db="EMBL/GenBank/DDBJ databases">
        <authorList>
            <person name="Amadeo P."/>
            <person name="Zhao Q."/>
            <person name="Wortman J."/>
            <person name="Fraser-Liggett C."/>
            <person name="Carlton J."/>
        </authorList>
    </citation>
    <scope>NUCLEOTIDE SEQUENCE</scope>
    <source>
        <strain evidence="3">G3</strain>
    </source>
</reference>